<accession>A0AAP4N5K1</accession>
<organism evidence="2 3">
    <name type="scientific">Lacticaseibacillus paracasei</name>
    <name type="common">Lactobacillus paracasei</name>
    <dbReference type="NCBI Taxonomy" id="1597"/>
    <lineage>
        <taxon>Bacteria</taxon>
        <taxon>Bacillati</taxon>
        <taxon>Bacillota</taxon>
        <taxon>Bacilli</taxon>
        <taxon>Lactobacillales</taxon>
        <taxon>Lactobacillaceae</taxon>
        <taxon>Lacticaseibacillus</taxon>
    </lineage>
</organism>
<dbReference type="InterPro" id="IPR018913">
    <property type="entry name" value="BppU_N"/>
</dbReference>
<comment type="caution">
    <text evidence="2">The sequence shown here is derived from an EMBL/GenBank/DDBJ whole genome shotgun (WGS) entry which is preliminary data.</text>
</comment>
<feature type="non-terminal residue" evidence="2">
    <location>
        <position position="544"/>
    </location>
</feature>
<feature type="domain" description="BppU N-terminal" evidence="1">
    <location>
        <begin position="9"/>
        <end position="145"/>
    </location>
</feature>
<dbReference type="Gene3D" id="2.60.40.3350">
    <property type="match status" value="1"/>
</dbReference>
<gene>
    <name evidence="2" type="ORF">QUF16_15250</name>
</gene>
<dbReference type="EMBL" id="JAUCBG010000058">
    <property type="protein sequence ID" value="MDM7455654.1"/>
    <property type="molecule type" value="Genomic_DNA"/>
</dbReference>
<dbReference type="RefSeq" id="WP_289421080.1">
    <property type="nucleotide sequence ID" value="NZ_JAUCBG010000058.1"/>
</dbReference>
<dbReference type="Pfam" id="PF10651">
    <property type="entry name" value="BppU_N"/>
    <property type="match status" value="1"/>
</dbReference>
<sequence>MAIRTYKVTLDSKNVIAPEPVYLRQGDKTGAVVIDATLMDNGAPVSLNGLTPMFKANTADGQAVIADNNGFSITNPSGGELTYQVPNALAAVAGKITTAYFSFSDASGAESTFDVAFIVKKAVDITQEQASDYVAIIDGTMRTLQQKVDAMNNSIQTVVNAYNQGAFYNREQTDSKDAVTLSSANVYTDSSLKGISSVPETFANLAAIQIKYPNGANGVMVAADNGHKYIWANNVWTDAGVYQSVGIADNSIGIEKRTPQGTVAYVYSSPAVKANFDEGCFVFPSDDYGVYYDKHYGKDNLAVVDNKVPFEGHVGYIVFDVTTKRIRAINGPSPETNMAILGAYNTDTRTMSLNGPLVTRFNSRTPAGSNIIIFNTHPLNFNTTTRSLDNLDGSNFGMSIGQGHITYGDTKFDKLSFTAPLGYIYVNMDNHSIVEAPYGTNPAGVDMDSLVLIGAFNFNTNNFWLNCCPFTIDGLLPAEIKVAKNYYDKGEVDEIAKSQQQNVELYKTDFGDVSEWQNTAIGSKTQNGFEINGIGNMVLNHSFS</sequence>
<dbReference type="Proteomes" id="UP001231451">
    <property type="component" value="Unassembled WGS sequence"/>
</dbReference>
<name>A0AAP4N5K1_LACPA</name>
<evidence type="ECO:0000259" key="1">
    <source>
        <dbReference type="Pfam" id="PF10651"/>
    </source>
</evidence>
<evidence type="ECO:0000313" key="2">
    <source>
        <dbReference type="EMBL" id="MDM7455654.1"/>
    </source>
</evidence>
<protein>
    <submittedName>
        <fullName evidence="2">BppU family phage baseplate upper protein</fullName>
    </submittedName>
</protein>
<proteinExistence type="predicted"/>
<dbReference type="AlphaFoldDB" id="A0AAP4N5K1"/>
<evidence type="ECO:0000313" key="3">
    <source>
        <dbReference type="Proteomes" id="UP001231451"/>
    </source>
</evidence>
<reference evidence="2" key="1">
    <citation type="submission" date="2023-06" db="EMBL/GenBank/DDBJ databases">
        <title>Draft Genome Sequences of lactic acid bacteria strains isolated from fermented milk products.</title>
        <authorList>
            <person name="Elcheninov A.G."/>
            <person name="Klyukina A."/>
            <person name="Zayulina K.S."/>
            <person name="Gavirova L.A."/>
            <person name="Shcherbakova P.A."/>
            <person name="Shestakov A.I."/>
            <person name="Kublanov I.V."/>
            <person name="Kochetkova T.V."/>
        </authorList>
    </citation>
    <scope>NUCLEOTIDE SEQUENCE</scope>
    <source>
        <strain evidence="2">TOM.1374</strain>
    </source>
</reference>